<proteinExistence type="predicted"/>
<sequence>MPYAVVETTDALGNKELLAAPECWIQRHKDGKQYLCWPNVRNISSLNALLLDERSVPSLMWEKHQCVVKRSRLLSLALASKAVDAIQNGSEKGTSSAAPVANAPSAVRGSTQARTSEPMRDAAQVFSASDPLETTSGTASQVPEMFTALKRLIDKNQEEMTTKMNEGFHRIQKTLVSLMHRQRTVEGDGGAAASQSPSATTSRIDGEFDMRPLTTVEEMNEFEERLKDSNFRAQVHSWIDRIVSYERNPEGRMMEILDLMFDRHLLPQFNWTGTNPKGFAKRAFSEYVNIIALFMYTGTTEMHRADKLFVTHFFMKKLRHAPNRAATLKGLRRCVPHSPRTTTLRLGGGKAAKSVSDGEERSKYFKISRIAYGNEEDSDGNSNSTQDGYKITLADLQDVVVEEHEDVDFSNIEIKSTSDMQPTLFMSAEDGMAYTLLETRDASGHKELLAAPESWIERDESGTRAFLYWPDVRNATMLNALLADPSSTPLPGWEKHPCVVKCANVRSLDMAGKMIKTLQKHWNDHSAAAKKITSSEAQIATNQIKVEPYDREELQTNCQENGGTDEPSEAQLVEMFAELTRKIESNHAEVKKKLYDEFRRVEKGLDTLMAKSLPCSGRNTVATHLNNRSVEFHVNQLTSVEQMNDFEERLEDEEYRTQMKHWIDCTVSCERHPDQRMQEILFALFDREFLTKLSWTGLGQTSKVGLIKYENIISLFQYAGLDNFEKQLSDPDILNGIHRWVNETVAYEVNPKRRMAEIMNLLFDRHFLAKFSWTGRKPGSYALIRYINVMRLFQYVGTTVSHHADHNYVADFFIKVLKNAGKRATIK</sequence>
<evidence type="ECO:0000259" key="2">
    <source>
        <dbReference type="Pfam" id="PF16064"/>
    </source>
</evidence>
<organism evidence="3 4">
    <name type="scientific">Anopheles epiroticus</name>
    <dbReference type="NCBI Taxonomy" id="199890"/>
    <lineage>
        <taxon>Eukaryota</taxon>
        <taxon>Metazoa</taxon>
        <taxon>Ecdysozoa</taxon>
        <taxon>Arthropoda</taxon>
        <taxon>Hexapoda</taxon>
        <taxon>Insecta</taxon>
        <taxon>Pterygota</taxon>
        <taxon>Neoptera</taxon>
        <taxon>Endopterygota</taxon>
        <taxon>Diptera</taxon>
        <taxon>Nematocera</taxon>
        <taxon>Culicoidea</taxon>
        <taxon>Culicidae</taxon>
        <taxon>Anophelinae</taxon>
        <taxon>Anopheles</taxon>
    </lineage>
</organism>
<dbReference type="EnsemblMetazoa" id="AEPI002105-RA">
    <property type="protein sequence ID" value="AEPI002105-PA"/>
    <property type="gene ID" value="AEPI002105"/>
</dbReference>
<dbReference type="Proteomes" id="UP000075885">
    <property type="component" value="Unassembled WGS sequence"/>
</dbReference>
<feature type="domain" description="DUF4806" evidence="2">
    <location>
        <begin position="637"/>
        <end position="717"/>
    </location>
</feature>
<dbReference type="AlphaFoldDB" id="A0A182P5B5"/>
<feature type="compositionally biased region" description="Low complexity" evidence="1">
    <location>
        <begin position="95"/>
        <end position="107"/>
    </location>
</feature>
<evidence type="ECO:0000313" key="4">
    <source>
        <dbReference type="Proteomes" id="UP000075885"/>
    </source>
</evidence>
<protein>
    <recommendedName>
        <fullName evidence="2">DUF4806 domain-containing protein</fullName>
    </recommendedName>
</protein>
<dbReference type="VEuPathDB" id="VectorBase:AEPI002105"/>
<evidence type="ECO:0000313" key="3">
    <source>
        <dbReference type="EnsemblMetazoa" id="AEPI002105-PA"/>
    </source>
</evidence>
<accession>A0A182P5B5</accession>
<reference evidence="4" key="1">
    <citation type="submission" date="2013-03" db="EMBL/GenBank/DDBJ databases">
        <title>The Genome Sequence of Anopheles epiroticus epiroticus2.</title>
        <authorList>
            <consortium name="The Broad Institute Genomics Platform"/>
            <person name="Neafsey D.E."/>
            <person name="Howell P."/>
            <person name="Walker B."/>
            <person name="Young S.K."/>
            <person name="Zeng Q."/>
            <person name="Gargeya S."/>
            <person name="Fitzgerald M."/>
            <person name="Haas B."/>
            <person name="Abouelleil A."/>
            <person name="Allen A.W."/>
            <person name="Alvarado L."/>
            <person name="Arachchi H.M."/>
            <person name="Berlin A.M."/>
            <person name="Chapman S.B."/>
            <person name="Gainer-Dewar J."/>
            <person name="Goldberg J."/>
            <person name="Griggs A."/>
            <person name="Gujja S."/>
            <person name="Hansen M."/>
            <person name="Howarth C."/>
            <person name="Imamovic A."/>
            <person name="Ireland A."/>
            <person name="Larimer J."/>
            <person name="McCowan C."/>
            <person name="Murphy C."/>
            <person name="Pearson M."/>
            <person name="Poon T.W."/>
            <person name="Priest M."/>
            <person name="Roberts A."/>
            <person name="Saif S."/>
            <person name="Shea T."/>
            <person name="Sisk P."/>
            <person name="Sykes S."/>
            <person name="Wortman J."/>
            <person name="Nusbaum C."/>
            <person name="Birren B."/>
        </authorList>
    </citation>
    <scope>NUCLEOTIDE SEQUENCE [LARGE SCALE GENOMIC DNA]</scope>
    <source>
        <strain evidence="4">Epiroticus2</strain>
    </source>
</reference>
<evidence type="ECO:0000256" key="1">
    <source>
        <dbReference type="SAM" id="MobiDB-lite"/>
    </source>
</evidence>
<reference evidence="3" key="2">
    <citation type="submission" date="2020-05" db="UniProtKB">
        <authorList>
            <consortium name="EnsemblMetazoa"/>
        </authorList>
    </citation>
    <scope>IDENTIFICATION</scope>
    <source>
        <strain evidence="3">Epiroticus2</strain>
    </source>
</reference>
<feature type="region of interest" description="Disordered" evidence="1">
    <location>
        <begin position="90"/>
        <end position="122"/>
    </location>
</feature>
<name>A0A182P5B5_9DIPT</name>
<keyword evidence="4" id="KW-1185">Reference proteome</keyword>
<dbReference type="InterPro" id="IPR032071">
    <property type="entry name" value="DUF4806"/>
</dbReference>
<dbReference type="Pfam" id="PF16064">
    <property type="entry name" value="DUF4806"/>
    <property type="match status" value="2"/>
</dbReference>
<feature type="domain" description="DUF4806" evidence="2">
    <location>
        <begin position="211"/>
        <end position="295"/>
    </location>
</feature>
<dbReference type="STRING" id="199890.A0A182P5B5"/>
<feature type="region of interest" description="Disordered" evidence="1">
    <location>
        <begin position="185"/>
        <end position="205"/>
    </location>
</feature>
<feature type="compositionally biased region" description="Low complexity" evidence="1">
    <location>
        <begin position="191"/>
        <end position="202"/>
    </location>
</feature>